<sequence>MTSKGAIVVGVDGSPVSAAALRWAVAEAKATGRAVEAVTAWTYTPALDPGAPESTVTEIAAAHRRALDELIDSVPHDEVTIRTQVVEGDAREVVLAAANDASLLVLGSHGHGLLMHALVGSVSAHCLRHATCPVVIVPAQVINEHASATAGYTPGPIL</sequence>
<accession>A0ABX1J1B8</accession>
<proteinExistence type="inferred from homology"/>
<dbReference type="Gene3D" id="3.40.50.620">
    <property type="entry name" value="HUPs"/>
    <property type="match status" value="1"/>
</dbReference>
<name>A0ABX1J1B8_9PSEU</name>
<dbReference type="PRINTS" id="PR01438">
    <property type="entry name" value="UNVRSLSTRESS"/>
</dbReference>
<evidence type="ECO:0000313" key="4">
    <source>
        <dbReference type="Proteomes" id="UP000715441"/>
    </source>
</evidence>
<reference evidence="3 4" key="1">
    <citation type="submission" date="2020-04" db="EMBL/GenBank/DDBJ databases">
        <title>Novel species.</title>
        <authorList>
            <person name="Teo W.F.A."/>
            <person name="Lipun K."/>
            <person name="Srisuk N."/>
            <person name="Duangmal K."/>
        </authorList>
    </citation>
    <scope>NUCLEOTIDE SEQUENCE [LARGE SCALE GENOMIC DNA]</scope>
    <source>
        <strain evidence="3 4">K13G38</strain>
    </source>
</reference>
<organism evidence="3 4">
    <name type="scientific">Amycolatopsis acididurans</name>
    <dbReference type="NCBI Taxonomy" id="2724524"/>
    <lineage>
        <taxon>Bacteria</taxon>
        <taxon>Bacillati</taxon>
        <taxon>Actinomycetota</taxon>
        <taxon>Actinomycetes</taxon>
        <taxon>Pseudonocardiales</taxon>
        <taxon>Pseudonocardiaceae</taxon>
        <taxon>Amycolatopsis</taxon>
    </lineage>
</organism>
<comment type="caution">
    <text evidence="3">The sequence shown here is derived from an EMBL/GenBank/DDBJ whole genome shotgun (WGS) entry which is preliminary data.</text>
</comment>
<evidence type="ECO:0000259" key="2">
    <source>
        <dbReference type="Pfam" id="PF00582"/>
    </source>
</evidence>
<dbReference type="CDD" id="cd00293">
    <property type="entry name" value="USP-like"/>
    <property type="match status" value="1"/>
</dbReference>
<comment type="similarity">
    <text evidence="1">Belongs to the universal stress protein A family.</text>
</comment>
<dbReference type="PANTHER" id="PTHR46553">
    <property type="entry name" value="ADENINE NUCLEOTIDE ALPHA HYDROLASES-LIKE SUPERFAMILY PROTEIN"/>
    <property type="match status" value="1"/>
</dbReference>
<dbReference type="Proteomes" id="UP000715441">
    <property type="component" value="Unassembled WGS sequence"/>
</dbReference>
<keyword evidence="4" id="KW-1185">Reference proteome</keyword>
<gene>
    <name evidence="3" type="ORF">HFP15_04065</name>
</gene>
<dbReference type="EMBL" id="JAAXLS010000002">
    <property type="protein sequence ID" value="NKQ52051.1"/>
    <property type="molecule type" value="Genomic_DNA"/>
</dbReference>
<protein>
    <submittedName>
        <fullName evidence="3">Universal stress protein</fullName>
    </submittedName>
</protein>
<evidence type="ECO:0000313" key="3">
    <source>
        <dbReference type="EMBL" id="NKQ52051.1"/>
    </source>
</evidence>
<dbReference type="InterPro" id="IPR006015">
    <property type="entry name" value="Universal_stress_UspA"/>
</dbReference>
<dbReference type="Pfam" id="PF00582">
    <property type="entry name" value="Usp"/>
    <property type="match status" value="1"/>
</dbReference>
<dbReference type="PANTHER" id="PTHR46553:SF3">
    <property type="entry name" value="ADENINE NUCLEOTIDE ALPHA HYDROLASES-LIKE SUPERFAMILY PROTEIN"/>
    <property type="match status" value="1"/>
</dbReference>
<feature type="domain" description="UspA" evidence="2">
    <location>
        <begin position="7"/>
        <end position="138"/>
    </location>
</feature>
<dbReference type="InterPro" id="IPR014729">
    <property type="entry name" value="Rossmann-like_a/b/a_fold"/>
</dbReference>
<dbReference type="SUPFAM" id="SSF52402">
    <property type="entry name" value="Adenine nucleotide alpha hydrolases-like"/>
    <property type="match status" value="1"/>
</dbReference>
<dbReference type="RefSeq" id="WP_168511567.1">
    <property type="nucleotide sequence ID" value="NZ_JAAXLS010000002.1"/>
</dbReference>
<evidence type="ECO:0000256" key="1">
    <source>
        <dbReference type="ARBA" id="ARBA00008791"/>
    </source>
</evidence>
<dbReference type="InterPro" id="IPR006016">
    <property type="entry name" value="UspA"/>
</dbReference>